<organism evidence="8 9">
    <name type="scientific">Gymnopilus dilepis</name>
    <dbReference type="NCBI Taxonomy" id="231916"/>
    <lineage>
        <taxon>Eukaryota</taxon>
        <taxon>Fungi</taxon>
        <taxon>Dikarya</taxon>
        <taxon>Basidiomycota</taxon>
        <taxon>Agaricomycotina</taxon>
        <taxon>Agaricomycetes</taxon>
        <taxon>Agaricomycetidae</taxon>
        <taxon>Agaricales</taxon>
        <taxon>Agaricineae</taxon>
        <taxon>Hymenogastraceae</taxon>
        <taxon>Gymnopilus</taxon>
    </lineage>
</organism>
<dbReference type="PANTHER" id="PTHR11825">
    <property type="entry name" value="SUBGROUP IIII AMINOTRANSFERASE"/>
    <property type="match status" value="1"/>
</dbReference>
<dbReference type="Gene3D" id="3.20.10.10">
    <property type="entry name" value="D-amino Acid Aminotransferase, subunit A, domain 2"/>
    <property type="match status" value="1"/>
</dbReference>
<name>A0A409Y351_9AGAR</name>
<accession>A0A409Y351</accession>
<evidence type="ECO:0000256" key="7">
    <source>
        <dbReference type="ARBA" id="ARBA00023304"/>
    </source>
</evidence>
<dbReference type="EMBL" id="NHYE01001256">
    <property type="protein sequence ID" value="PPQ97420.1"/>
    <property type="molecule type" value="Genomic_DNA"/>
</dbReference>
<reference evidence="8 9" key="1">
    <citation type="journal article" date="2018" name="Evol. Lett.">
        <title>Horizontal gene cluster transfer increased hallucinogenic mushroom diversity.</title>
        <authorList>
            <person name="Reynolds H.T."/>
            <person name="Vijayakumar V."/>
            <person name="Gluck-Thaler E."/>
            <person name="Korotkin H.B."/>
            <person name="Matheny P.B."/>
            <person name="Slot J.C."/>
        </authorList>
    </citation>
    <scope>NUCLEOTIDE SEQUENCE [LARGE SCALE GENOMIC DNA]</scope>
    <source>
        <strain evidence="8 9">SRW20</strain>
    </source>
</reference>
<dbReference type="OrthoDB" id="1732691at2759"/>
<evidence type="ECO:0000256" key="4">
    <source>
        <dbReference type="ARBA" id="ARBA00022605"/>
    </source>
</evidence>
<evidence type="ECO:0000256" key="1">
    <source>
        <dbReference type="ARBA" id="ARBA00001933"/>
    </source>
</evidence>
<protein>
    <recommendedName>
        <fullName evidence="10">Branched-chain-amino-acid aminotransferase</fullName>
    </recommendedName>
</protein>
<dbReference type="Proteomes" id="UP000284706">
    <property type="component" value="Unassembled WGS sequence"/>
</dbReference>
<comment type="cofactor">
    <cofactor evidence="1">
        <name>pyridoxal 5'-phosphate</name>
        <dbReference type="ChEBI" id="CHEBI:597326"/>
    </cofactor>
</comment>
<evidence type="ECO:0000256" key="3">
    <source>
        <dbReference type="ARBA" id="ARBA00022576"/>
    </source>
</evidence>
<dbReference type="GO" id="GO:0009082">
    <property type="term" value="P:branched-chain amino acid biosynthetic process"/>
    <property type="evidence" value="ECO:0007669"/>
    <property type="project" value="UniProtKB-KW"/>
</dbReference>
<dbReference type="SUPFAM" id="SSF56752">
    <property type="entry name" value="D-aminoacid aminotransferase-like PLP-dependent enzymes"/>
    <property type="match status" value="1"/>
</dbReference>
<dbReference type="InterPro" id="IPR043132">
    <property type="entry name" value="BCAT-like_C"/>
</dbReference>
<comment type="similarity">
    <text evidence="2">Belongs to the class-IV pyridoxal-phosphate-dependent aminotransferase family.</text>
</comment>
<dbReference type="GO" id="GO:0004084">
    <property type="term" value="F:branched-chain-amino-acid transaminase activity"/>
    <property type="evidence" value="ECO:0007669"/>
    <property type="project" value="InterPro"/>
</dbReference>
<dbReference type="STRING" id="231916.A0A409Y351"/>
<dbReference type="AlphaFoldDB" id="A0A409Y351"/>
<dbReference type="InterPro" id="IPR043131">
    <property type="entry name" value="BCAT-like_N"/>
</dbReference>
<keyword evidence="3" id="KW-0032">Aminotransferase</keyword>
<feature type="non-terminal residue" evidence="8">
    <location>
        <position position="1"/>
    </location>
</feature>
<dbReference type="InterPro" id="IPR036038">
    <property type="entry name" value="Aminotransferase-like"/>
</dbReference>
<keyword evidence="7" id="KW-0100">Branched-chain amino acid biosynthesis</keyword>
<evidence type="ECO:0000256" key="2">
    <source>
        <dbReference type="ARBA" id="ARBA00009320"/>
    </source>
</evidence>
<keyword evidence="5" id="KW-0808">Transferase</keyword>
<comment type="caution">
    <text evidence="8">The sequence shown here is derived from an EMBL/GenBank/DDBJ whole genome shotgun (WGS) entry which is preliminary data.</text>
</comment>
<dbReference type="InterPro" id="IPR005786">
    <property type="entry name" value="B_amino_transII"/>
</dbReference>
<dbReference type="PANTHER" id="PTHR11825:SF44">
    <property type="entry name" value="BRANCHED-CHAIN-AMINO-ACID AMINOTRANSFERASE"/>
    <property type="match status" value="1"/>
</dbReference>
<keyword evidence="6" id="KW-0663">Pyridoxal phosphate</keyword>
<evidence type="ECO:0000313" key="8">
    <source>
        <dbReference type="EMBL" id="PPQ97420.1"/>
    </source>
</evidence>
<gene>
    <name evidence="8" type="ORF">CVT26_006793</name>
</gene>
<dbReference type="Gene3D" id="3.30.470.10">
    <property type="match status" value="1"/>
</dbReference>
<evidence type="ECO:0000256" key="5">
    <source>
        <dbReference type="ARBA" id="ARBA00022679"/>
    </source>
</evidence>
<evidence type="ECO:0008006" key="10">
    <source>
        <dbReference type="Google" id="ProtNLM"/>
    </source>
</evidence>
<dbReference type="GO" id="GO:0008652">
    <property type="term" value="P:amino acid biosynthetic process"/>
    <property type="evidence" value="ECO:0007669"/>
    <property type="project" value="UniProtKB-KW"/>
</dbReference>
<keyword evidence="9" id="KW-1185">Reference proteome</keyword>
<dbReference type="Pfam" id="PF01063">
    <property type="entry name" value="Aminotran_4"/>
    <property type="match status" value="1"/>
</dbReference>
<proteinExistence type="inferred from homology"/>
<sequence>PCKLVITLANLKEWKPLPESENLVFGETQTDHVTLVIRPNGVWLPKHIEDMKPYIGHNGEARLLRPERNMARLARLRNALPYLKWPSLSIAMPFQSLIDIGARWIPNKAGYSPYIRLTIVDTRPECVRAWPGGTGGHKLSLNYAPGFLPQRLATKQGYSQLLWLLGDDERITEVGVTNFFVTVQTGNGEVDLITPPLDGTNLPGKTRQSTLPSQMRTPRANFSCQVFHEPRKSHPRAPFHHA</sequence>
<dbReference type="FunCoup" id="A0A409Y351">
    <property type="interactions" value="329"/>
</dbReference>
<evidence type="ECO:0000256" key="6">
    <source>
        <dbReference type="ARBA" id="ARBA00022898"/>
    </source>
</evidence>
<dbReference type="InterPro" id="IPR001544">
    <property type="entry name" value="Aminotrans_IV"/>
</dbReference>
<keyword evidence="4" id="KW-0028">Amino-acid biosynthesis</keyword>
<dbReference type="InParanoid" id="A0A409Y351"/>
<evidence type="ECO:0000313" key="9">
    <source>
        <dbReference type="Proteomes" id="UP000284706"/>
    </source>
</evidence>